<evidence type="ECO:0000256" key="1">
    <source>
        <dbReference type="ARBA" id="ARBA00004236"/>
    </source>
</evidence>
<dbReference type="GO" id="GO:0005886">
    <property type="term" value="C:plasma membrane"/>
    <property type="evidence" value="ECO:0007669"/>
    <property type="project" value="UniProtKB-SubCell"/>
</dbReference>
<evidence type="ECO:0000256" key="3">
    <source>
        <dbReference type="ARBA" id="ARBA00022475"/>
    </source>
</evidence>
<evidence type="ECO:0000313" key="11">
    <source>
        <dbReference type="Proteomes" id="UP000176631"/>
    </source>
</evidence>
<keyword evidence="7 8" id="KW-0472">Membrane</keyword>
<dbReference type="Proteomes" id="UP000176631">
    <property type="component" value="Unassembled WGS sequence"/>
</dbReference>
<dbReference type="PANTHER" id="PTHR30576">
    <property type="entry name" value="COLANIC BIOSYNTHESIS UDP-GLUCOSE LIPID CARRIER TRANSFERASE"/>
    <property type="match status" value="1"/>
</dbReference>
<comment type="caution">
    <text evidence="10">The sequence shown here is derived from an EMBL/GenBank/DDBJ whole genome shotgun (WGS) entry which is preliminary data.</text>
</comment>
<organism evidence="10 11">
    <name type="scientific">Candidatus Woykebacteria bacterium RBG_13_40_15</name>
    <dbReference type="NCBI Taxonomy" id="1802593"/>
    <lineage>
        <taxon>Bacteria</taxon>
        <taxon>Candidatus Woykeibacteriota</taxon>
    </lineage>
</organism>
<evidence type="ECO:0000256" key="7">
    <source>
        <dbReference type="ARBA" id="ARBA00023136"/>
    </source>
</evidence>
<feature type="domain" description="Bacterial sugar transferase" evidence="9">
    <location>
        <begin position="7"/>
        <end position="206"/>
    </location>
</feature>
<name>A0A1G1W9C8_9BACT</name>
<feature type="transmembrane region" description="Helical" evidence="8">
    <location>
        <begin position="12"/>
        <end position="33"/>
    </location>
</feature>
<reference evidence="10 11" key="1">
    <citation type="journal article" date="2016" name="Nat. Commun.">
        <title>Thousands of microbial genomes shed light on interconnected biogeochemical processes in an aquifer system.</title>
        <authorList>
            <person name="Anantharaman K."/>
            <person name="Brown C.T."/>
            <person name="Hug L.A."/>
            <person name="Sharon I."/>
            <person name="Castelle C.J."/>
            <person name="Probst A.J."/>
            <person name="Thomas B.C."/>
            <person name="Singh A."/>
            <person name="Wilkins M.J."/>
            <person name="Karaoz U."/>
            <person name="Brodie E.L."/>
            <person name="Williams K.H."/>
            <person name="Hubbard S.S."/>
            <person name="Banfield J.F."/>
        </authorList>
    </citation>
    <scope>NUCLEOTIDE SEQUENCE [LARGE SCALE GENOMIC DNA]</scope>
</reference>
<dbReference type="GO" id="GO:0016780">
    <property type="term" value="F:phosphotransferase activity, for other substituted phosphate groups"/>
    <property type="evidence" value="ECO:0007669"/>
    <property type="project" value="TreeGrafter"/>
</dbReference>
<evidence type="ECO:0000256" key="2">
    <source>
        <dbReference type="ARBA" id="ARBA00006464"/>
    </source>
</evidence>
<dbReference type="InterPro" id="IPR003362">
    <property type="entry name" value="Bact_transf"/>
</dbReference>
<evidence type="ECO:0000256" key="6">
    <source>
        <dbReference type="ARBA" id="ARBA00022989"/>
    </source>
</evidence>
<keyword evidence="6 8" id="KW-1133">Transmembrane helix</keyword>
<keyword evidence="4" id="KW-0808">Transferase</keyword>
<protein>
    <recommendedName>
        <fullName evidence="9">Bacterial sugar transferase domain-containing protein</fullName>
    </recommendedName>
</protein>
<comment type="similarity">
    <text evidence="2">Belongs to the bacterial sugar transferase family.</text>
</comment>
<accession>A0A1G1W9C8</accession>
<dbReference type="AlphaFoldDB" id="A0A1G1W9C8"/>
<dbReference type="PANTHER" id="PTHR30576:SF4">
    <property type="entry name" value="UNDECAPRENYL-PHOSPHATE GALACTOSE PHOSPHOTRANSFERASE"/>
    <property type="match status" value="1"/>
</dbReference>
<sequence length="210" mass="23709">MPYPFLKRFVDIVGAVVCLALASPIFLISAIAIKIDSRGPIFADTPARVGKGSKLFKLYKFRSMVKNAHKLLKKDLKIYDHYKKNNFKIKTDSDPRITRVGKILRKTSIDEIPQFINILKGEMSLVGPRAFYVEELAEQQKRFPETRELVKISLTVKPGLSGPWQVSGRSAVDFPDRIKLDAEYAKKKSFLTDMVILIKTIPAVLKGEGN</sequence>
<comment type="subcellular location">
    <subcellularLocation>
        <location evidence="1">Cell membrane</location>
    </subcellularLocation>
</comment>
<dbReference type="Pfam" id="PF02397">
    <property type="entry name" value="Bac_transf"/>
    <property type="match status" value="1"/>
</dbReference>
<evidence type="ECO:0000259" key="9">
    <source>
        <dbReference type="Pfam" id="PF02397"/>
    </source>
</evidence>
<proteinExistence type="inferred from homology"/>
<evidence type="ECO:0000256" key="8">
    <source>
        <dbReference type="SAM" id="Phobius"/>
    </source>
</evidence>
<evidence type="ECO:0000313" key="10">
    <source>
        <dbReference type="EMBL" id="OGY24283.1"/>
    </source>
</evidence>
<evidence type="ECO:0000256" key="4">
    <source>
        <dbReference type="ARBA" id="ARBA00022679"/>
    </source>
</evidence>
<dbReference type="EMBL" id="MHCP01000014">
    <property type="protein sequence ID" value="OGY24283.1"/>
    <property type="molecule type" value="Genomic_DNA"/>
</dbReference>
<keyword evidence="3" id="KW-1003">Cell membrane</keyword>
<gene>
    <name evidence="10" type="ORF">A2172_00230</name>
</gene>
<keyword evidence="5 8" id="KW-0812">Transmembrane</keyword>
<dbReference type="STRING" id="1802593.A2172_00230"/>
<evidence type="ECO:0000256" key="5">
    <source>
        <dbReference type="ARBA" id="ARBA00022692"/>
    </source>
</evidence>